<organism evidence="2 3">
    <name type="scientific">Papaver somniferum</name>
    <name type="common">Opium poppy</name>
    <dbReference type="NCBI Taxonomy" id="3469"/>
    <lineage>
        <taxon>Eukaryota</taxon>
        <taxon>Viridiplantae</taxon>
        <taxon>Streptophyta</taxon>
        <taxon>Embryophyta</taxon>
        <taxon>Tracheophyta</taxon>
        <taxon>Spermatophyta</taxon>
        <taxon>Magnoliopsida</taxon>
        <taxon>Ranunculales</taxon>
        <taxon>Papaveraceae</taxon>
        <taxon>Papaveroideae</taxon>
        <taxon>Papaver</taxon>
    </lineage>
</organism>
<feature type="repeat" description="ANK" evidence="1">
    <location>
        <begin position="45"/>
        <end position="78"/>
    </location>
</feature>
<reference evidence="2 3" key="1">
    <citation type="journal article" date="2018" name="Science">
        <title>The opium poppy genome and morphinan production.</title>
        <authorList>
            <person name="Guo L."/>
            <person name="Winzer T."/>
            <person name="Yang X."/>
            <person name="Li Y."/>
            <person name="Ning Z."/>
            <person name="He Z."/>
            <person name="Teodor R."/>
            <person name="Lu Y."/>
            <person name="Bowser T.A."/>
            <person name="Graham I.A."/>
            <person name="Ye K."/>
        </authorList>
    </citation>
    <scope>NUCLEOTIDE SEQUENCE [LARGE SCALE GENOMIC DNA]</scope>
    <source>
        <strain evidence="3">cv. HN1</strain>
        <tissue evidence="2">Leaves</tissue>
    </source>
</reference>
<dbReference type="STRING" id="3469.A0A4Y7KX61"/>
<dbReference type="Proteomes" id="UP000316621">
    <property type="component" value="Chromosome 9"/>
</dbReference>
<dbReference type="OMA" id="EACADNG"/>
<evidence type="ECO:0000313" key="2">
    <source>
        <dbReference type="EMBL" id="RZC76539.1"/>
    </source>
</evidence>
<evidence type="ECO:0000256" key="1">
    <source>
        <dbReference type="PROSITE-ProRule" id="PRU00023"/>
    </source>
</evidence>
<dbReference type="Gene3D" id="1.25.40.20">
    <property type="entry name" value="Ankyrin repeat-containing domain"/>
    <property type="match status" value="2"/>
</dbReference>
<dbReference type="InterPro" id="IPR002110">
    <property type="entry name" value="Ankyrin_rpt"/>
</dbReference>
<dbReference type="EMBL" id="CM010723">
    <property type="protein sequence ID" value="RZC76539.1"/>
    <property type="molecule type" value="Genomic_DNA"/>
</dbReference>
<protein>
    <submittedName>
        <fullName evidence="2">Uncharacterized protein</fullName>
    </submittedName>
</protein>
<feature type="repeat" description="ANK" evidence="1">
    <location>
        <begin position="154"/>
        <end position="186"/>
    </location>
</feature>
<dbReference type="PROSITE" id="PS50297">
    <property type="entry name" value="ANK_REP_REGION"/>
    <property type="match status" value="1"/>
</dbReference>
<dbReference type="InterPro" id="IPR036770">
    <property type="entry name" value="Ankyrin_rpt-contain_sf"/>
</dbReference>
<keyword evidence="1" id="KW-0040">ANK repeat</keyword>
<sequence length="302" mass="32913">MESSRRVDILTAATKGELNGLKKLLAKCDDGRGLATTVRNVKDDNGVGVIHFAAIEGKLNVLKYLIEELGLDVNTKDEKRDSPLLHATLDGNINTIEYLLGKGADPKSSNFKGYTPLHAAAEKVIAANFGQFEGLLILLDHNANAGADPDGGSYGETPLIAAAEDGLTQIIKRLIQAGANPDITNNDGFTPIEIAALNGYSNVVEILFPVTFRIPGYIDWSVGGVIAHVQSDQAKEQRELKAKEKFHEAKLSGTDAFNKKDYYKAIFFYSKRYDKAEKAFLAGLELSPNSQELKDAYRLPPF</sequence>
<accession>A0A4Y7KX61</accession>
<keyword evidence="3" id="KW-1185">Reference proteome</keyword>
<dbReference type="AlphaFoldDB" id="A0A4Y7KX61"/>
<dbReference type="Gramene" id="RZC76539">
    <property type="protein sequence ID" value="RZC76539"/>
    <property type="gene ID" value="C5167_000863"/>
</dbReference>
<evidence type="ECO:0000313" key="3">
    <source>
        <dbReference type="Proteomes" id="UP000316621"/>
    </source>
</evidence>
<dbReference type="PROSITE" id="PS50088">
    <property type="entry name" value="ANK_REPEAT"/>
    <property type="match status" value="3"/>
</dbReference>
<dbReference type="Pfam" id="PF12796">
    <property type="entry name" value="Ank_2"/>
    <property type="match status" value="2"/>
</dbReference>
<proteinExistence type="predicted"/>
<gene>
    <name evidence="2" type="ORF">C5167_000863</name>
</gene>
<dbReference type="PANTHER" id="PTHR46224:SF67">
    <property type="entry name" value="HSP70-HSP90 ORGANIZING PROTEIN 3-LIKE"/>
    <property type="match status" value="1"/>
</dbReference>
<dbReference type="SMART" id="SM00248">
    <property type="entry name" value="ANK"/>
    <property type="match status" value="5"/>
</dbReference>
<feature type="repeat" description="ANK" evidence="1">
    <location>
        <begin position="79"/>
        <end position="111"/>
    </location>
</feature>
<dbReference type="SUPFAM" id="SSF48403">
    <property type="entry name" value="Ankyrin repeat"/>
    <property type="match status" value="1"/>
</dbReference>
<name>A0A4Y7KX61_PAPSO</name>
<dbReference type="InterPro" id="IPR051616">
    <property type="entry name" value="Cul2-RING_E3_ligase_SR"/>
</dbReference>
<dbReference type="PANTHER" id="PTHR46224">
    <property type="entry name" value="ANKYRIN REPEAT FAMILY PROTEIN"/>
    <property type="match status" value="1"/>
</dbReference>